<keyword evidence="5" id="KW-0812">Transmembrane</keyword>
<dbReference type="CDD" id="cd00112">
    <property type="entry name" value="LDLa"/>
    <property type="match status" value="7"/>
</dbReference>
<dbReference type="Pfam" id="PF00058">
    <property type="entry name" value="Ldl_recept_b"/>
    <property type="match status" value="1"/>
</dbReference>
<dbReference type="SUPFAM" id="SSF63825">
    <property type="entry name" value="YWTD domain"/>
    <property type="match status" value="1"/>
</dbReference>
<comment type="subcellular location">
    <subcellularLocation>
        <location evidence="1">Endomembrane system</location>
    </subcellularLocation>
    <subcellularLocation>
        <location evidence="2">Membrane</location>
        <topology evidence="2">Single-pass type I membrane protein</topology>
    </subcellularLocation>
</comment>
<dbReference type="GO" id="GO:0016324">
    <property type="term" value="C:apical plasma membrane"/>
    <property type="evidence" value="ECO:0007669"/>
    <property type="project" value="TreeGrafter"/>
</dbReference>
<feature type="disulfide bond" evidence="14">
    <location>
        <begin position="538"/>
        <end position="556"/>
    </location>
</feature>
<dbReference type="PROSITE" id="PS01209">
    <property type="entry name" value="LDLRA_1"/>
    <property type="match status" value="3"/>
</dbReference>
<keyword evidence="4" id="KW-0254">Endocytosis</keyword>
<dbReference type="SMART" id="SM00135">
    <property type="entry name" value="LY"/>
    <property type="match status" value="3"/>
</dbReference>
<dbReference type="Pfam" id="PF24468">
    <property type="entry name" value="EGF_LRP2"/>
    <property type="match status" value="1"/>
</dbReference>
<dbReference type="InterPro" id="IPR011042">
    <property type="entry name" value="6-blade_b-propeller_TolB-like"/>
</dbReference>
<sequence length="559" mass="62591">MPNLRDIAIFDISNQPSKADTPCTRLGNGGCAQLCFSFPVDQPTSPGFRCHCTTGVLAEDKHSCEDSKEFLVYTTRTEIHSLSLLPKSYNVPFDTVSDLTNVVGIDFDYTNKDLIFTQIRPDTKIAKVSSSNPTKEKMEIILEQGINPEGIAYDWTSKKIYWTDSANNSIYSMNSDGSHIVRIIQVERPRAIVLDPCRGHMYFTDWGRFVTADEDLLHCSDRSCPPNSFRCPNHRCIPGTWHCDGDDDCGDGADEPGEYCKLDGRTCFGDLFTCDNGNCVPKIYICDGDNDCIDGSDEEDRHKCNNRKCDEETEFTCNANKQWGRAMCIPKKWVCDGDPDCVDGADENVTAHYCPPPQECGENEFQCQNRRCISKEWECDFDNDCGDGSDESQACNSKYRVCTADEFNCTNAKCIHKTYHCDGEDDCGDNSDEVGCEPEKKCASGEFQCSNGECIFQCLDGEGCAAPTQLCHGQSDCSDGSDENDCHIECNQLEFKCKTTGKCINIAWKCDGDKDCRDSSDEDDCHNRPCDKETEYHCHNGKCISQQWYCDLDNDCGDH</sequence>
<dbReference type="GO" id="GO:0043235">
    <property type="term" value="C:receptor complex"/>
    <property type="evidence" value="ECO:0007669"/>
    <property type="project" value="TreeGrafter"/>
</dbReference>
<evidence type="ECO:0000256" key="1">
    <source>
        <dbReference type="ARBA" id="ARBA00004308"/>
    </source>
</evidence>
<dbReference type="InterPro" id="IPR002172">
    <property type="entry name" value="LDrepeatLR_classA_rpt"/>
</dbReference>
<feature type="disulfide bond" evidence="14">
    <location>
        <begin position="510"/>
        <end position="525"/>
    </location>
</feature>
<evidence type="ECO:0000256" key="13">
    <source>
        <dbReference type="ARBA" id="ARBA00023180"/>
    </source>
</evidence>
<evidence type="ECO:0000256" key="8">
    <source>
        <dbReference type="ARBA" id="ARBA00022837"/>
    </source>
</evidence>
<keyword evidence="13" id="KW-0325">Glycoprotein</keyword>
<feature type="disulfide bond" evidence="14">
    <location>
        <begin position="442"/>
        <end position="454"/>
    </location>
</feature>
<dbReference type="FunFam" id="4.10.400.10:FF:000011">
    <property type="entry name" value="Low-density lipoprotein receptor-related protein 1"/>
    <property type="match status" value="1"/>
</dbReference>
<dbReference type="InterPro" id="IPR000033">
    <property type="entry name" value="LDLR_classB_rpt"/>
</dbReference>
<feature type="disulfide bond" evidence="14">
    <location>
        <begin position="360"/>
        <end position="372"/>
    </location>
</feature>
<evidence type="ECO:0000256" key="4">
    <source>
        <dbReference type="ARBA" id="ARBA00022583"/>
    </source>
</evidence>
<evidence type="ECO:0000313" key="17">
    <source>
        <dbReference type="Proteomes" id="UP001292094"/>
    </source>
</evidence>
<feature type="disulfide bond" evidence="14">
    <location>
        <begin position="471"/>
        <end position="486"/>
    </location>
</feature>
<evidence type="ECO:0000256" key="7">
    <source>
        <dbReference type="ARBA" id="ARBA00022737"/>
    </source>
</evidence>
<dbReference type="FunFam" id="4.10.400.10:FF:000155">
    <property type="entry name" value="Low-density lipoprotein receptor"/>
    <property type="match status" value="1"/>
</dbReference>
<name>A0AAE1PU67_9EUCA</name>
<dbReference type="GO" id="GO:0012505">
    <property type="term" value="C:endomembrane system"/>
    <property type="evidence" value="ECO:0007669"/>
    <property type="project" value="UniProtKB-SubCell"/>
</dbReference>
<evidence type="ECO:0000259" key="15">
    <source>
        <dbReference type="Pfam" id="PF24468"/>
    </source>
</evidence>
<dbReference type="EMBL" id="JAWZYT010001236">
    <property type="protein sequence ID" value="KAK4314171.1"/>
    <property type="molecule type" value="Genomic_DNA"/>
</dbReference>
<dbReference type="FunFam" id="4.10.400.10:FF:000181">
    <property type="entry name" value="Low-density lipoprotein RecePtor related"/>
    <property type="match status" value="1"/>
</dbReference>
<comment type="caution">
    <text evidence="16">The sequence shown here is derived from an EMBL/GenBank/DDBJ whole genome shotgun (WGS) entry which is preliminary data.</text>
</comment>
<feature type="disulfide bond" evidence="14">
    <location>
        <begin position="421"/>
        <end position="436"/>
    </location>
</feature>
<dbReference type="Proteomes" id="UP001292094">
    <property type="component" value="Unassembled WGS sequence"/>
</dbReference>
<evidence type="ECO:0000256" key="10">
    <source>
        <dbReference type="ARBA" id="ARBA00023136"/>
    </source>
</evidence>
<dbReference type="InterPro" id="IPR051221">
    <property type="entry name" value="LDLR-related"/>
</dbReference>
<dbReference type="SMART" id="SM00192">
    <property type="entry name" value="LDLa"/>
    <property type="match status" value="8"/>
</dbReference>
<evidence type="ECO:0000256" key="9">
    <source>
        <dbReference type="ARBA" id="ARBA00022989"/>
    </source>
</evidence>
<dbReference type="InterPro" id="IPR023415">
    <property type="entry name" value="LDLR_class-A_CS"/>
</dbReference>
<accession>A0AAE1PU67</accession>
<dbReference type="GO" id="GO:0006898">
    <property type="term" value="P:receptor-mediated endocytosis"/>
    <property type="evidence" value="ECO:0007669"/>
    <property type="project" value="TreeGrafter"/>
</dbReference>
<keyword evidence="8" id="KW-0106">Calcium</keyword>
<dbReference type="Pfam" id="PF00057">
    <property type="entry name" value="Ldl_recept_a"/>
    <property type="match status" value="8"/>
</dbReference>
<evidence type="ECO:0000313" key="16">
    <source>
        <dbReference type="EMBL" id="KAK4314171.1"/>
    </source>
</evidence>
<keyword evidence="9" id="KW-1133">Transmembrane helix</keyword>
<dbReference type="GO" id="GO:0042562">
    <property type="term" value="F:hormone binding"/>
    <property type="evidence" value="ECO:0007669"/>
    <property type="project" value="TreeGrafter"/>
</dbReference>
<dbReference type="FunFam" id="4.10.400.10:FF:000045">
    <property type="entry name" value="Low-density lipoprotein receptor-related protein 2"/>
    <property type="match status" value="2"/>
</dbReference>
<evidence type="ECO:0000256" key="6">
    <source>
        <dbReference type="ARBA" id="ARBA00022729"/>
    </source>
</evidence>
<feature type="disulfide bond" evidence="14">
    <location>
        <begin position="409"/>
        <end position="427"/>
    </location>
</feature>
<evidence type="ECO:0000256" key="3">
    <source>
        <dbReference type="ARBA" id="ARBA00022536"/>
    </source>
</evidence>
<protein>
    <recommendedName>
        <fullName evidence="15">LRP2 EGF-like domain-containing protein</fullName>
    </recommendedName>
</protein>
<dbReference type="PANTHER" id="PTHR22722">
    <property type="entry name" value="LOW-DENSITY LIPOPROTEIN RECEPTOR-RELATED PROTEIN 2-RELATED"/>
    <property type="match status" value="1"/>
</dbReference>
<evidence type="ECO:0000256" key="5">
    <source>
        <dbReference type="ARBA" id="ARBA00022692"/>
    </source>
</evidence>
<gene>
    <name evidence="16" type="ORF">Pmani_014505</name>
</gene>
<evidence type="ECO:0000256" key="2">
    <source>
        <dbReference type="ARBA" id="ARBA00004479"/>
    </source>
</evidence>
<feature type="disulfide bond" evidence="14">
    <location>
        <begin position="402"/>
        <end position="414"/>
    </location>
</feature>
<evidence type="ECO:0000256" key="14">
    <source>
        <dbReference type="PROSITE-ProRule" id="PRU00124"/>
    </source>
</evidence>
<reference evidence="16" key="1">
    <citation type="submission" date="2023-11" db="EMBL/GenBank/DDBJ databases">
        <title>Genome assemblies of two species of porcelain crab, Petrolisthes cinctipes and Petrolisthes manimaculis (Anomura: Porcellanidae).</title>
        <authorList>
            <person name="Angst P."/>
        </authorList>
    </citation>
    <scope>NUCLEOTIDE SEQUENCE</scope>
    <source>
        <strain evidence="16">PB745_02</strain>
        <tissue evidence="16">Gill</tissue>
    </source>
</reference>
<keyword evidence="3" id="KW-0245">EGF-like domain</keyword>
<keyword evidence="11 14" id="KW-1015">Disulfide bond</keyword>
<proteinExistence type="predicted"/>
<dbReference type="Gene3D" id="4.10.400.10">
    <property type="entry name" value="Low-density Lipoprotein Receptor"/>
    <property type="match status" value="8"/>
</dbReference>
<feature type="domain" description="LRP2 EGF-like" evidence="15">
    <location>
        <begin position="21"/>
        <end position="66"/>
    </location>
</feature>
<feature type="disulfide bond" evidence="14">
    <location>
        <begin position="267"/>
        <end position="279"/>
    </location>
</feature>
<keyword evidence="12" id="KW-0675">Receptor</keyword>
<feature type="disulfide bond" evidence="14">
    <location>
        <begin position="224"/>
        <end position="236"/>
    </location>
</feature>
<dbReference type="FunFam" id="4.10.400.10:FF:000002">
    <property type="entry name" value="Low-density lipoprotein receptor-related protein 1"/>
    <property type="match status" value="1"/>
</dbReference>
<dbReference type="InterPro" id="IPR036055">
    <property type="entry name" value="LDL_receptor-like_sf"/>
</dbReference>
<feature type="disulfide bond" evidence="14">
    <location>
        <begin position="231"/>
        <end position="249"/>
    </location>
</feature>
<comment type="caution">
    <text evidence="14">Lacks conserved residue(s) required for the propagation of feature annotation.</text>
</comment>
<keyword evidence="6" id="KW-0732">Signal</keyword>
<evidence type="ECO:0000256" key="11">
    <source>
        <dbReference type="ARBA" id="ARBA00023157"/>
    </source>
</evidence>
<keyword evidence="10" id="KW-0472">Membrane</keyword>
<dbReference type="AlphaFoldDB" id="A0AAE1PU67"/>
<dbReference type="Gene3D" id="2.120.10.30">
    <property type="entry name" value="TolB, C-terminal domain"/>
    <property type="match status" value="2"/>
</dbReference>
<feature type="disulfide bond" evidence="14">
    <location>
        <begin position="367"/>
        <end position="385"/>
    </location>
</feature>
<dbReference type="InterPro" id="IPR056588">
    <property type="entry name" value="EGF_LRP2"/>
</dbReference>
<dbReference type="PRINTS" id="PR00261">
    <property type="entry name" value="LDLRECEPTOR"/>
</dbReference>
<keyword evidence="7" id="KW-0677">Repeat</keyword>
<dbReference type="PANTHER" id="PTHR22722:SF14">
    <property type="entry name" value="MEGALIN, ISOFORM A"/>
    <property type="match status" value="1"/>
</dbReference>
<feature type="disulfide bond" evidence="14">
    <location>
        <begin position="274"/>
        <end position="292"/>
    </location>
</feature>
<organism evidence="16 17">
    <name type="scientific">Petrolisthes manimaculis</name>
    <dbReference type="NCBI Taxonomy" id="1843537"/>
    <lineage>
        <taxon>Eukaryota</taxon>
        <taxon>Metazoa</taxon>
        <taxon>Ecdysozoa</taxon>
        <taxon>Arthropoda</taxon>
        <taxon>Crustacea</taxon>
        <taxon>Multicrustacea</taxon>
        <taxon>Malacostraca</taxon>
        <taxon>Eumalacostraca</taxon>
        <taxon>Eucarida</taxon>
        <taxon>Decapoda</taxon>
        <taxon>Pleocyemata</taxon>
        <taxon>Anomura</taxon>
        <taxon>Galatheoidea</taxon>
        <taxon>Porcellanidae</taxon>
        <taxon>Petrolisthes</taxon>
    </lineage>
</organism>
<dbReference type="SUPFAM" id="SSF57424">
    <property type="entry name" value="LDL receptor-like module"/>
    <property type="match status" value="7"/>
</dbReference>
<keyword evidence="17" id="KW-1185">Reference proteome</keyword>
<evidence type="ECO:0000256" key="12">
    <source>
        <dbReference type="ARBA" id="ARBA00023170"/>
    </source>
</evidence>
<dbReference type="PROSITE" id="PS50068">
    <property type="entry name" value="LDLRA_2"/>
    <property type="match status" value="8"/>
</dbReference>